<feature type="compositionally biased region" description="Low complexity" evidence="1">
    <location>
        <begin position="177"/>
        <end position="186"/>
    </location>
</feature>
<gene>
    <name evidence="2" type="ORF">PFL1_04928</name>
</gene>
<protein>
    <submittedName>
        <fullName evidence="2">Uncharacterized protein</fullName>
    </submittedName>
</protein>
<feature type="compositionally biased region" description="Basic and acidic residues" evidence="1">
    <location>
        <begin position="1448"/>
        <end position="1473"/>
    </location>
</feature>
<feature type="compositionally biased region" description="Low complexity" evidence="1">
    <location>
        <begin position="1074"/>
        <end position="1090"/>
    </location>
</feature>
<dbReference type="Proteomes" id="UP000053664">
    <property type="component" value="Unassembled WGS sequence"/>
</dbReference>
<feature type="region of interest" description="Disordered" evidence="1">
    <location>
        <begin position="700"/>
        <end position="999"/>
    </location>
</feature>
<feature type="compositionally biased region" description="Low complexity" evidence="1">
    <location>
        <begin position="1050"/>
        <end position="1065"/>
    </location>
</feature>
<dbReference type="EMBL" id="KE361639">
    <property type="protein sequence ID" value="EPQ27389.1"/>
    <property type="molecule type" value="Genomic_DNA"/>
</dbReference>
<feature type="compositionally biased region" description="Polar residues" evidence="1">
    <location>
        <begin position="1489"/>
        <end position="1498"/>
    </location>
</feature>
<feature type="compositionally biased region" description="Acidic residues" evidence="1">
    <location>
        <begin position="100"/>
        <end position="110"/>
    </location>
</feature>
<dbReference type="GeneID" id="19319028"/>
<feature type="compositionally biased region" description="Polar residues" evidence="1">
    <location>
        <begin position="227"/>
        <end position="253"/>
    </location>
</feature>
<feature type="compositionally biased region" description="Low complexity" evidence="1">
    <location>
        <begin position="1"/>
        <end position="34"/>
    </location>
</feature>
<feature type="compositionally biased region" description="Low complexity" evidence="1">
    <location>
        <begin position="872"/>
        <end position="882"/>
    </location>
</feature>
<feature type="compositionally biased region" description="Low complexity" evidence="1">
    <location>
        <begin position="269"/>
        <end position="278"/>
    </location>
</feature>
<feature type="compositionally biased region" description="Low complexity" evidence="1">
    <location>
        <begin position="703"/>
        <end position="720"/>
    </location>
</feature>
<dbReference type="KEGG" id="pfp:PFL1_04928"/>
<feature type="compositionally biased region" description="Basic and acidic residues" evidence="1">
    <location>
        <begin position="279"/>
        <end position="303"/>
    </location>
</feature>
<feature type="compositionally biased region" description="Low complexity" evidence="1">
    <location>
        <begin position="1297"/>
        <end position="1307"/>
    </location>
</feature>
<dbReference type="HOGENOM" id="CLU_248052_0_0_1"/>
<organism evidence="2 3">
    <name type="scientific">Pseudozyma flocculosa PF-1</name>
    <dbReference type="NCBI Taxonomy" id="1277687"/>
    <lineage>
        <taxon>Eukaryota</taxon>
        <taxon>Fungi</taxon>
        <taxon>Dikarya</taxon>
        <taxon>Basidiomycota</taxon>
        <taxon>Ustilaginomycotina</taxon>
        <taxon>Ustilaginomycetes</taxon>
        <taxon>Ustilaginales</taxon>
        <taxon>Ustilaginaceae</taxon>
        <taxon>Pseudozyma</taxon>
    </lineage>
</organism>
<evidence type="ECO:0000313" key="2">
    <source>
        <dbReference type="EMBL" id="EPQ27389.1"/>
    </source>
</evidence>
<sequence length="1514" mass="159919">MPNAATSPSSAARAADASPPSSPYLSAAPSSSSKSKPKVRFSSLKDFAAYRSNGAISDGYGSSGPVRSSTARHAGTKSPNARVAPLDKGKSRATRVEPLALDDDDDEENDLDRTRVPPSRPSVCPNPGARILRSSPRSFEHLSIPLPPPRPVPSLSSPSALLQPSSAAGDRTHRVIGGSSSGSSLPSPRPARSDGTRIEVVIPAATNGSKSAPSSKQQPQKASQSSDLTSMPSSNDPTASPAATQARPISSSYGAYAPEVVIPWKQTSRRLPPSSPSRGSDRNQTVERPDSVPHQGDSARDSSDLDNDDDSARDEGVSDGSEAEGSAAEGSARGSSISVVDAENRSMEKASPGHARQTEAATTSDARPSAALEAAARIMAGHLERHDNGSSAEDSEREQQGARRLRERRTKISYHIPRLDEDFSYDDPRFVRSAPSAMADKSAPQKKDGSTRYRFPVVIYPPELCKPRKVDRENLVPPPPLETAMVDPYFLRRDEQGNEVKVPRNIALRDVWSFHPAPGGEAMDLYPRPEPSAPRFEPLKPTLFGPSGKSGAATCTSNRTLTQSWSARLQRPVAPARLSRLFARTSYSEAPPLSQASTTASDDFPSSSQLSSSPRKQRPTKSLWPPDPRRQAQHELVELLRDEEREEEERLENYVRRNKLLARLEQQQALVETRRQRLRVTLSRPKKPPIPHFGSAAAVEATEASPVLSPLSPAPSEAQAGQKRAWSVISVASSREEQPSRNGEAGGEASEDAIASRPSLRRPPEPKKLRVADSSQTSEDRGASEPRVATQVSGPSLLAQGDDHQPVPGAAEVLIEGASADQGARRVAGVSSSDERPPQSSGDASLTAGIRGLSQWYNVRQPSEHPDRRMASSPTTSQSPSGGIKGLSQWYQAPRGEENTKQDDNKVSHPGSADNGTGSARVDDAASADGEEADELAGDSDAAGNDDGDEEMPDAGADDARSSISIDEPDEDPVPAIVVSTSTSYAPSSSSRSPSAEVLGTAGASIANESVPTGWQGVSQWYTHRSHELVRQSKVDSFFKPLPRSKAAEGEGAASHATEAAHSAAPTSLDEHASAAQAAEAGAGAPDLQANGSTSEHGEIAEATASDQPTIPEVSLPSPSAPPDALFLGSVSPDEESAEDPAHDAGSAERSSPLRRGGSTSSDEAAVAAQLHQPAGPMEPISTSIPAELPQPSQRPDSAEQNGDFGPAAPTAVERASRMADLETISIPSSPGLPLAPAAQAVLPASSLAAVVHADDTGSRSRSSSVPRRAVRPIAIAPSSSSSSSLSPPPDLPVLRAAAATASSTATNGAPVSGAVSPATGSGHGVVTAPAPPGRDQSTAAATVHQRASPPQVEASTSTLSAPVTPAVPPHPESGADAQEQEEEEEEEEEDELASSPPQSPPDEAADVEPYQIRELSNWFSAASSAAERTDPMGLQLQRRKEARQRRREQDRQRRREEEQERHRQRELARAAREEEEEGERQRQRQQQMGAIQSTSIQVGGKTIEVLDLTLDSD</sequence>
<reference evidence="2 3" key="1">
    <citation type="journal article" date="2013" name="Plant Cell">
        <title>The transition from a phytopathogenic smut ancestor to an anamorphic biocontrol agent deciphered by comparative whole-genome analysis.</title>
        <authorList>
            <person name="Lefebvre F."/>
            <person name="Joly D.L."/>
            <person name="Labbe C."/>
            <person name="Teichmann B."/>
            <person name="Linning R."/>
            <person name="Belzile F."/>
            <person name="Bakkeren G."/>
            <person name="Belanger R.R."/>
        </authorList>
    </citation>
    <scope>NUCLEOTIDE SEQUENCE [LARGE SCALE GENOMIC DNA]</scope>
    <source>
        <strain evidence="2 3">PF-1</strain>
    </source>
</reference>
<feature type="compositionally biased region" description="Low complexity" evidence="1">
    <location>
        <begin position="601"/>
        <end position="614"/>
    </location>
</feature>
<accession>A0A061H4L5</accession>
<feature type="compositionally biased region" description="Basic and acidic residues" evidence="1">
    <location>
        <begin position="762"/>
        <end position="771"/>
    </location>
</feature>
<dbReference type="RefSeq" id="XP_007880649.1">
    <property type="nucleotide sequence ID" value="XM_007882458.1"/>
</dbReference>
<feature type="region of interest" description="Disordered" evidence="1">
    <location>
        <begin position="1253"/>
        <end position="1514"/>
    </location>
</feature>
<feature type="region of interest" description="Disordered" evidence="1">
    <location>
        <begin position="1"/>
        <end position="39"/>
    </location>
</feature>
<feature type="compositionally biased region" description="Polar residues" evidence="1">
    <location>
        <begin position="1181"/>
        <end position="1201"/>
    </location>
</feature>
<feature type="compositionally biased region" description="Low complexity" evidence="1">
    <location>
        <begin position="153"/>
        <end position="166"/>
    </location>
</feature>
<feature type="compositionally biased region" description="Low complexity" evidence="1">
    <location>
        <begin position="366"/>
        <end position="376"/>
    </location>
</feature>
<feature type="compositionally biased region" description="Low complexity" evidence="1">
    <location>
        <begin position="1115"/>
        <end position="1126"/>
    </location>
</feature>
<feature type="compositionally biased region" description="Acidic residues" evidence="1">
    <location>
        <begin position="1379"/>
        <end position="1393"/>
    </location>
</feature>
<feature type="region of interest" description="Disordered" evidence="1">
    <location>
        <begin position="589"/>
        <end position="631"/>
    </location>
</feature>
<evidence type="ECO:0000313" key="3">
    <source>
        <dbReference type="Proteomes" id="UP000053664"/>
    </source>
</evidence>
<feature type="compositionally biased region" description="Low complexity" evidence="1">
    <location>
        <begin position="318"/>
        <end position="338"/>
    </location>
</feature>
<name>A0A061H4L5_9BASI</name>
<proteinExistence type="predicted"/>
<feature type="compositionally biased region" description="Basic and acidic residues" evidence="1">
    <location>
        <begin position="895"/>
        <end position="907"/>
    </location>
</feature>
<feature type="compositionally biased region" description="Low complexity" evidence="1">
    <location>
        <begin position="980"/>
        <end position="996"/>
    </location>
</feature>
<feature type="compositionally biased region" description="Acidic residues" evidence="1">
    <location>
        <begin position="929"/>
        <end position="957"/>
    </location>
</feature>
<feature type="region of interest" description="Disordered" evidence="1">
    <location>
        <begin position="1033"/>
        <end position="1217"/>
    </location>
</feature>
<evidence type="ECO:0000256" key="1">
    <source>
        <dbReference type="SAM" id="MobiDB-lite"/>
    </source>
</evidence>
<feature type="region of interest" description="Disordered" evidence="1">
    <location>
        <begin position="53"/>
        <end position="410"/>
    </location>
</feature>
<feature type="compositionally biased region" description="Low complexity" evidence="1">
    <location>
        <begin position="209"/>
        <end position="226"/>
    </location>
</feature>